<organism evidence="1 2">
    <name type="scientific">Athelia psychrophila</name>
    <dbReference type="NCBI Taxonomy" id="1759441"/>
    <lineage>
        <taxon>Eukaryota</taxon>
        <taxon>Fungi</taxon>
        <taxon>Dikarya</taxon>
        <taxon>Basidiomycota</taxon>
        <taxon>Agaricomycotina</taxon>
        <taxon>Agaricomycetes</taxon>
        <taxon>Agaricomycetidae</taxon>
        <taxon>Atheliales</taxon>
        <taxon>Atheliaceae</taxon>
        <taxon>Athelia</taxon>
    </lineage>
</organism>
<evidence type="ECO:0000313" key="1">
    <source>
        <dbReference type="EMBL" id="KZP07249.1"/>
    </source>
</evidence>
<gene>
    <name evidence="1" type="ORF">FIBSPDRAFT_290312</name>
</gene>
<keyword evidence="2" id="KW-1185">Reference proteome</keyword>
<accession>A0A167XID4</accession>
<proteinExistence type="predicted"/>
<name>A0A167XID4_9AGAM</name>
<sequence length="168" mass="18542">MGPAPSPPSHQEPLLISGVKDANTVIPRELRYTFLSSLNCILSLCTDLHWLLPTGMTAALPPRNRMGDNRCVYISYFLAFRISLCLCVDLLLTPRRCYSPAPASPQTDNTTTGVHNVIALYSFLNLILSPLAELLCSLYVDTPPCPCPLPPANRMDDNCMYSCLFSSF</sequence>
<dbReference type="Proteomes" id="UP000076532">
    <property type="component" value="Unassembled WGS sequence"/>
</dbReference>
<protein>
    <submittedName>
        <fullName evidence="1">Uncharacterized protein</fullName>
    </submittedName>
</protein>
<evidence type="ECO:0000313" key="2">
    <source>
        <dbReference type="Proteomes" id="UP000076532"/>
    </source>
</evidence>
<reference evidence="1 2" key="1">
    <citation type="journal article" date="2016" name="Mol. Biol. Evol.">
        <title>Comparative Genomics of Early-Diverging Mushroom-Forming Fungi Provides Insights into the Origins of Lignocellulose Decay Capabilities.</title>
        <authorList>
            <person name="Nagy L.G."/>
            <person name="Riley R."/>
            <person name="Tritt A."/>
            <person name="Adam C."/>
            <person name="Daum C."/>
            <person name="Floudas D."/>
            <person name="Sun H."/>
            <person name="Yadav J.S."/>
            <person name="Pangilinan J."/>
            <person name="Larsson K.H."/>
            <person name="Matsuura K."/>
            <person name="Barry K."/>
            <person name="Labutti K."/>
            <person name="Kuo R."/>
            <person name="Ohm R.A."/>
            <person name="Bhattacharya S.S."/>
            <person name="Shirouzu T."/>
            <person name="Yoshinaga Y."/>
            <person name="Martin F.M."/>
            <person name="Grigoriev I.V."/>
            <person name="Hibbett D.S."/>
        </authorList>
    </citation>
    <scope>NUCLEOTIDE SEQUENCE [LARGE SCALE GENOMIC DNA]</scope>
    <source>
        <strain evidence="1 2">CBS 109695</strain>
    </source>
</reference>
<dbReference type="AlphaFoldDB" id="A0A167XID4"/>
<dbReference type="EMBL" id="KV417757">
    <property type="protein sequence ID" value="KZP07249.1"/>
    <property type="molecule type" value="Genomic_DNA"/>
</dbReference>